<feature type="region of interest" description="Disordered" evidence="4">
    <location>
        <begin position="439"/>
        <end position="459"/>
    </location>
</feature>
<feature type="compositionally biased region" description="Polar residues" evidence="4">
    <location>
        <begin position="272"/>
        <end position="282"/>
    </location>
</feature>
<dbReference type="Pfam" id="PF01476">
    <property type="entry name" value="LysM"/>
    <property type="match status" value="1"/>
</dbReference>
<dbReference type="EMBL" id="JAUTXT010000020">
    <property type="protein sequence ID" value="KAK3674232.1"/>
    <property type="molecule type" value="Genomic_DNA"/>
</dbReference>
<feature type="domain" description="LysM" evidence="5">
    <location>
        <begin position="182"/>
        <end position="230"/>
    </location>
</feature>
<evidence type="ECO:0000259" key="5">
    <source>
        <dbReference type="PROSITE" id="PS51782"/>
    </source>
</evidence>
<dbReference type="InterPro" id="IPR052210">
    <property type="entry name" value="LysM1-like"/>
</dbReference>
<dbReference type="Proteomes" id="UP001274830">
    <property type="component" value="Unassembled WGS sequence"/>
</dbReference>
<feature type="domain" description="LysM" evidence="5">
    <location>
        <begin position="471"/>
        <end position="521"/>
    </location>
</feature>
<comment type="caution">
    <text evidence="6">The sequence shown here is derived from an EMBL/GenBank/DDBJ whole genome shotgun (WGS) entry which is preliminary data.</text>
</comment>
<keyword evidence="3" id="KW-0843">Virulence</keyword>
<organism evidence="6 7">
    <name type="scientific">Recurvomyces mirabilis</name>
    <dbReference type="NCBI Taxonomy" id="574656"/>
    <lineage>
        <taxon>Eukaryota</taxon>
        <taxon>Fungi</taxon>
        <taxon>Dikarya</taxon>
        <taxon>Ascomycota</taxon>
        <taxon>Pezizomycotina</taxon>
        <taxon>Dothideomycetes</taxon>
        <taxon>Dothideomycetidae</taxon>
        <taxon>Mycosphaerellales</taxon>
        <taxon>Teratosphaeriaceae</taxon>
        <taxon>Recurvomyces</taxon>
    </lineage>
</organism>
<accession>A0AAE1C0X5</accession>
<evidence type="ECO:0000313" key="7">
    <source>
        <dbReference type="Proteomes" id="UP001274830"/>
    </source>
</evidence>
<evidence type="ECO:0000256" key="3">
    <source>
        <dbReference type="ARBA" id="ARBA00023026"/>
    </source>
</evidence>
<dbReference type="AlphaFoldDB" id="A0AAE1C0X5"/>
<evidence type="ECO:0000256" key="2">
    <source>
        <dbReference type="ARBA" id="ARBA00022729"/>
    </source>
</evidence>
<dbReference type="InterPro" id="IPR018392">
    <property type="entry name" value="LysM"/>
</dbReference>
<name>A0AAE1C0X5_9PEZI</name>
<dbReference type="PANTHER" id="PTHR34997:SF2">
    <property type="entry name" value="LYSM DOMAIN-CONTAINING PROTEIN-RELATED"/>
    <property type="match status" value="1"/>
</dbReference>
<dbReference type="Gene3D" id="3.10.350.10">
    <property type="entry name" value="LysM domain"/>
    <property type="match status" value="4"/>
</dbReference>
<dbReference type="InterPro" id="IPR036779">
    <property type="entry name" value="LysM_dom_sf"/>
</dbReference>
<proteinExistence type="predicted"/>
<reference evidence="6" key="1">
    <citation type="submission" date="2023-07" db="EMBL/GenBank/DDBJ databases">
        <title>Black Yeasts Isolated from many extreme environments.</title>
        <authorList>
            <person name="Coleine C."/>
            <person name="Stajich J.E."/>
            <person name="Selbmann L."/>
        </authorList>
    </citation>
    <scope>NUCLEOTIDE SEQUENCE</scope>
    <source>
        <strain evidence="6">CCFEE 5485</strain>
    </source>
</reference>
<protein>
    <recommendedName>
        <fullName evidence="5">LysM domain-containing protein</fullName>
    </recommendedName>
</protein>
<evidence type="ECO:0000256" key="4">
    <source>
        <dbReference type="SAM" id="MobiDB-lite"/>
    </source>
</evidence>
<keyword evidence="7" id="KW-1185">Reference proteome</keyword>
<feature type="domain" description="LysM" evidence="5">
    <location>
        <begin position="383"/>
        <end position="433"/>
    </location>
</feature>
<keyword evidence="1" id="KW-0147">Chitin-binding</keyword>
<gene>
    <name evidence="6" type="ORF">LTR78_005701</name>
</gene>
<dbReference type="PROSITE" id="PS51782">
    <property type="entry name" value="LYSM"/>
    <property type="match status" value="3"/>
</dbReference>
<evidence type="ECO:0000256" key="1">
    <source>
        <dbReference type="ARBA" id="ARBA00022669"/>
    </source>
</evidence>
<dbReference type="CDD" id="cd00118">
    <property type="entry name" value="LysM"/>
    <property type="match status" value="2"/>
</dbReference>
<dbReference type="PANTHER" id="PTHR34997">
    <property type="entry name" value="AM15"/>
    <property type="match status" value="1"/>
</dbReference>
<sequence length="525" mass="54892">MAKIQPKLICPAVCTGHVGVDIPDCNLDPDNSLCADATEGMRIANYYNDTFLCDPCYLSVFWWRINSPFLPDSDYSDYLVDQFQDIQDVCNVTVSDTILRVSPPGYAIGVTPNYTLLGSTPPSGSPASSACLGQTLSTGSGACDTLSTTYGVTTGDLQQITNSTTCTFSGSICVPNKCALSQTGTNASCDSLAASLTTSTLNITDALLLSWNPNIQGLCDSLTQGQYVCIGPPGGTYNLPAPIGGDTTAAGQQRGGQGSGANPDGPLGATGPTVNSTSQAPTQEGINPNCTLFAYAAANDTCYDFTVDFSITLKDFTSWNPILGYPDGANCTTKFWSGYDYCVQVNGSSSTTTTSTSSQTSSTKATTSLPYPTQSGITPSCNKYAEAVSGDYCYVFAQEHNITTDELYAWNQILGPNGANCSTQFQAGVDYCVGVSSTSTSPTTMSKTPTSTTPTSTPVPTQSGLAADCVKIVEAKSGDYCYEFAQNNAITTTQLYTWNPILGSNGAECSTEFQAGVGYCVAVSS</sequence>
<dbReference type="GO" id="GO:0008061">
    <property type="term" value="F:chitin binding"/>
    <property type="evidence" value="ECO:0007669"/>
    <property type="project" value="UniProtKB-KW"/>
</dbReference>
<evidence type="ECO:0000313" key="6">
    <source>
        <dbReference type="EMBL" id="KAK3674232.1"/>
    </source>
</evidence>
<keyword evidence="2" id="KW-0732">Signal</keyword>
<feature type="region of interest" description="Disordered" evidence="4">
    <location>
        <begin position="240"/>
        <end position="282"/>
    </location>
</feature>